<evidence type="ECO:0000313" key="7">
    <source>
        <dbReference type="EMBL" id="CBI43129.1"/>
    </source>
</evidence>
<reference evidence="8" key="2">
    <citation type="journal article" date="2011" name="J. Biotechnol.">
        <title>Genome sequence of B. amyloliquefaciens type strain DSM7(T) reveals differences to plant-associated B. amyloliquefaciens FZB42.</title>
        <authorList>
            <person name="Ruckert C."/>
            <person name="Blom J."/>
            <person name="Chen X."/>
            <person name="Reva O."/>
            <person name="Borriss R."/>
        </authorList>
    </citation>
    <scope>NUCLEOTIDE SEQUENCE [LARGE SCALE GENOMIC DNA]</scope>
    <source>
        <strain evidence="8">DSM 7</strain>
    </source>
</reference>
<proteinExistence type="inferred from homology"/>
<feature type="domain" description="Squalene cyclase N-terminal" evidence="6">
    <location>
        <begin position="17"/>
        <end position="295"/>
    </location>
</feature>
<evidence type="ECO:0000259" key="5">
    <source>
        <dbReference type="Pfam" id="PF13243"/>
    </source>
</evidence>
<comment type="pathway">
    <text evidence="1">Secondary metabolite biosynthesis; hopanoid biosynthesis.</text>
</comment>
<dbReference type="InterPro" id="IPR032697">
    <property type="entry name" value="SQ_cyclase_N"/>
</dbReference>
<dbReference type="PANTHER" id="PTHR11764:SF20">
    <property type="entry name" value="LANOSTEROL SYNTHASE"/>
    <property type="match status" value="1"/>
</dbReference>
<dbReference type="GO" id="GO:0016104">
    <property type="term" value="P:triterpenoid biosynthetic process"/>
    <property type="evidence" value="ECO:0007669"/>
    <property type="project" value="InterPro"/>
</dbReference>
<dbReference type="Pfam" id="PF13249">
    <property type="entry name" value="SQHop_cyclase_N"/>
    <property type="match status" value="1"/>
</dbReference>
<evidence type="ECO:0000313" key="8">
    <source>
        <dbReference type="Proteomes" id="UP000006562"/>
    </source>
</evidence>
<keyword evidence="4 7" id="KW-0413">Isomerase</keyword>
<dbReference type="InterPro" id="IPR032696">
    <property type="entry name" value="SQ_cyclase_C"/>
</dbReference>
<dbReference type="Pfam" id="PF13243">
    <property type="entry name" value="SQHop_cyclase_C"/>
    <property type="match status" value="1"/>
</dbReference>
<evidence type="ECO:0000256" key="2">
    <source>
        <dbReference type="ARBA" id="ARBA00009755"/>
    </source>
</evidence>
<gene>
    <name evidence="7" type="primary">sqhC</name>
    <name evidence="7" type="ordered locus">BAMF_2003</name>
</gene>
<dbReference type="PANTHER" id="PTHR11764">
    <property type="entry name" value="TERPENE CYCLASE/MUTASE FAMILY MEMBER"/>
    <property type="match status" value="1"/>
</dbReference>
<reference evidence="7 8" key="1">
    <citation type="journal article" date="2011" name="Int. J. Syst. Evol. Microbiol.">
        <title>Relationship of Bacillus amyloliquefaciens clades associated with strains DSM 7T and FZB42T: a proposal for Bacillus amyloliquefaciens subsp. amyloliquefaciens subsp. nov. and Bacillus amyloliquefaciens subsp. plantarum subsp. nov. based on complete genome sequence comparisons.</title>
        <authorList>
            <person name="Borriss R."/>
            <person name="Chen X.H."/>
            <person name="Rueckert C."/>
            <person name="Blom J."/>
            <person name="Becker A."/>
            <person name="Baumgarth B."/>
            <person name="Fan B."/>
            <person name="Pukall R."/>
            <person name="Schumann P."/>
            <person name="Sproer C."/>
            <person name="Junge H."/>
            <person name="Vater J."/>
            <person name="Puhler A."/>
            <person name="Klenk H.P."/>
        </authorList>
    </citation>
    <scope>NUCLEOTIDE SEQUENCE [LARGE SCALE GENOMIC DNA]</scope>
    <source>
        <strain evidence="8">DSM 7</strain>
    </source>
</reference>
<accession>A0A9P1JHK2</accession>
<dbReference type="Proteomes" id="UP000006562">
    <property type="component" value="Chromosome"/>
</dbReference>
<dbReference type="SFLD" id="SFLDG01016">
    <property type="entry name" value="Prenyltransferase_Like_2"/>
    <property type="match status" value="1"/>
</dbReference>
<dbReference type="KEGG" id="bao:BAMF_2003"/>
<feature type="domain" description="Squalene cyclase C-terminal" evidence="5">
    <location>
        <begin position="308"/>
        <end position="617"/>
    </location>
</feature>
<dbReference type="InterPro" id="IPR002365">
    <property type="entry name" value="Terpene_synthase_CS"/>
</dbReference>
<dbReference type="InterPro" id="IPR018333">
    <property type="entry name" value="Squalene_cyclase"/>
</dbReference>
<dbReference type="EC" id="5.4.99.-" evidence="7"/>
<dbReference type="AlphaFoldDB" id="A0A9P1JHK2"/>
<evidence type="ECO:0000256" key="4">
    <source>
        <dbReference type="ARBA" id="ARBA00023235"/>
    </source>
</evidence>
<evidence type="ECO:0000256" key="3">
    <source>
        <dbReference type="ARBA" id="ARBA00022737"/>
    </source>
</evidence>
<dbReference type="Gene3D" id="1.50.10.20">
    <property type="match status" value="2"/>
</dbReference>
<keyword evidence="3" id="KW-0677">Repeat</keyword>
<dbReference type="EMBL" id="FN597644">
    <property type="protein sequence ID" value="CBI43129.1"/>
    <property type="molecule type" value="Genomic_DNA"/>
</dbReference>
<comment type="similarity">
    <text evidence="2">Belongs to the terpene cyclase/mutase family.</text>
</comment>
<evidence type="ECO:0000256" key="1">
    <source>
        <dbReference type="ARBA" id="ARBA00004999"/>
    </source>
</evidence>
<protein>
    <submittedName>
        <fullName evidence="7">Squalene-hopene cyclase</fullName>
        <ecNumber evidence="7">5.4.99.-</ecNumber>
    </submittedName>
</protein>
<dbReference type="PROSITE" id="PS01074">
    <property type="entry name" value="TERPENE_SYNTHASES"/>
    <property type="match status" value="1"/>
</dbReference>
<evidence type="ECO:0000259" key="6">
    <source>
        <dbReference type="Pfam" id="PF13249"/>
    </source>
</evidence>
<dbReference type="RefSeq" id="WP_013352527.1">
    <property type="nucleotide sequence ID" value="NC_014551.1"/>
</dbReference>
<keyword evidence="8" id="KW-1185">Reference proteome</keyword>
<name>A0A9P1JHK2_BACAS</name>
<dbReference type="GO" id="GO:0005811">
    <property type="term" value="C:lipid droplet"/>
    <property type="evidence" value="ECO:0007669"/>
    <property type="project" value="InterPro"/>
</dbReference>
<dbReference type="GO" id="GO:0016866">
    <property type="term" value="F:intramolecular transferase activity"/>
    <property type="evidence" value="ECO:0007669"/>
    <property type="project" value="InterPro"/>
</dbReference>
<dbReference type="SUPFAM" id="SSF48239">
    <property type="entry name" value="Terpenoid cyclases/Protein prenyltransferases"/>
    <property type="match status" value="2"/>
</dbReference>
<sequence>MSTIHEKVRSRQRKTISLLREKQNADGSWSFCFEGPILTNAFLILLLTSLGDNDKELIAELAEGIRAKQRPDGTFANYPDERKGNVTATVQGYVGLLASGLYNRSEAHMIQAERFIISNGGLRNVHFMTKWMLAANGLYPWPALHLPLSFLVIPPSFPLHFYQFSTYARIHFVPMAVTLNKRFSLKNPNVPSLEHLDQHMTKNPFTWLRSDQAEDRDLASLFAHWKRLLQIPAAFHQLGLRTAKTYMLDRIEEDGTLYSYASATIFMVYSLLALGVSRHSPVIRKALAGTKALLTSCGNIPYLENSTSTVWDTALLNYALMESGISDNDQMITSAARFLRERQQTKVADWAVHNPHAEPGGWGFSNINTNNPDCDDTAAVLKAIPRKLYPASWERGLSWLLSMQNSDGGFSAFEKNVNHPLIRLLPLESAEEAAIDPSTSDLTGRVLHCLGKAGLSSDHPQVEKAVQWLIRHQEEDGSWYGRWGVCYIYGTWAALTGMKACGVSHNHPAVKKAIRWLKSIQNEDGSWGESCKSAEIKTYVPLSYGTVIQTAWAAEALLQYEKPHHQAVTKGISFLIENRHYEGAHFTYPTGIGLPKQFYIKYHSYPYVFSLLALSTFMKVSEKEEEK</sequence>
<organism evidence="7 8">
    <name type="scientific">Bacillus amyloliquefaciens (strain ATCC 23350 / DSM 7 / BCRC 11601 / CCUG 28519 / NBRC 15535 / NRRL B-14393 / F)</name>
    <dbReference type="NCBI Taxonomy" id="692420"/>
    <lineage>
        <taxon>Bacteria</taxon>
        <taxon>Bacillati</taxon>
        <taxon>Bacillota</taxon>
        <taxon>Bacilli</taxon>
        <taxon>Bacillales</taxon>
        <taxon>Bacillaceae</taxon>
        <taxon>Bacillus</taxon>
        <taxon>Bacillus amyloliquefaciens group</taxon>
    </lineage>
</organism>
<dbReference type="InterPro" id="IPR008930">
    <property type="entry name" value="Terpenoid_cyclase/PrenylTrfase"/>
</dbReference>
<dbReference type="NCBIfam" id="TIGR01787">
    <property type="entry name" value="squalene_cyclas"/>
    <property type="match status" value="1"/>
</dbReference>